<reference evidence="2 3" key="1">
    <citation type="submission" date="2023-01" db="EMBL/GenBank/DDBJ databases">
        <title>Analysis of 21 Apiospora genomes using comparative genomics revels a genus with tremendous synthesis potential of carbohydrate active enzymes and secondary metabolites.</title>
        <authorList>
            <person name="Sorensen T."/>
        </authorList>
    </citation>
    <scope>NUCLEOTIDE SEQUENCE [LARGE SCALE GENOMIC DNA]</scope>
    <source>
        <strain evidence="2 3">CBS 135458</strain>
    </source>
</reference>
<keyword evidence="3" id="KW-1185">Reference proteome</keyword>
<dbReference type="Proteomes" id="UP001480595">
    <property type="component" value="Unassembled WGS sequence"/>
</dbReference>
<feature type="compositionally biased region" description="Polar residues" evidence="1">
    <location>
        <begin position="36"/>
        <end position="61"/>
    </location>
</feature>
<gene>
    <name evidence="2" type="ORF">PG994_013505</name>
</gene>
<evidence type="ECO:0000313" key="3">
    <source>
        <dbReference type="Proteomes" id="UP001480595"/>
    </source>
</evidence>
<dbReference type="GeneID" id="92097977"/>
<comment type="caution">
    <text evidence="2">The sequence shown here is derived from an EMBL/GenBank/DDBJ whole genome shotgun (WGS) entry which is preliminary data.</text>
</comment>
<feature type="region of interest" description="Disordered" evidence="1">
    <location>
        <begin position="36"/>
        <end position="123"/>
    </location>
</feature>
<name>A0ABR1T8T4_9PEZI</name>
<proteinExistence type="predicted"/>
<feature type="compositionally biased region" description="Basic residues" evidence="1">
    <location>
        <begin position="83"/>
        <end position="96"/>
    </location>
</feature>
<feature type="compositionally biased region" description="Low complexity" evidence="1">
    <location>
        <begin position="62"/>
        <end position="82"/>
    </location>
</feature>
<evidence type="ECO:0000313" key="2">
    <source>
        <dbReference type="EMBL" id="KAK8043022.1"/>
    </source>
</evidence>
<dbReference type="EMBL" id="JAQQWL010000013">
    <property type="protein sequence ID" value="KAK8043022.1"/>
    <property type="molecule type" value="Genomic_DNA"/>
</dbReference>
<feature type="compositionally biased region" description="Basic and acidic residues" evidence="1">
    <location>
        <begin position="97"/>
        <end position="106"/>
    </location>
</feature>
<organism evidence="2 3">
    <name type="scientific">Apiospora phragmitis</name>
    <dbReference type="NCBI Taxonomy" id="2905665"/>
    <lineage>
        <taxon>Eukaryota</taxon>
        <taxon>Fungi</taxon>
        <taxon>Dikarya</taxon>
        <taxon>Ascomycota</taxon>
        <taxon>Pezizomycotina</taxon>
        <taxon>Sordariomycetes</taxon>
        <taxon>Xylariomycetidae</taxon>
        <taxon>Amphisphaeriales</taxon>
        <taxon>Apiosporaceae</taxon>
        <taxon>Apiospora</taxon>
    </lineage>
</organism>
<dbReference type="RefSeq" id="XP_066709875.1">
    <property type="nucleotide sequence ID" value="XM_066864914.1"/>
</dbReference>
<sequence>MNSRRQKVVPYDQCISLFPSSNKAPIHLISHTVNNSQSSTFPARMSSVNTTDAVYGSQSRRGASSPKPSPSSSGHHGASKSSGKNKHKSGKGKKSKKTEAEKKQQQEEDLLGSGQPVRLNPSWARSGVIKGANSEEKDGINTRPSILRTGYTALINLSVLTKTVSGEDRRWAPRFPVSGQSVTSLAGNHVNTPLAKDIPVARNRSTTTGLPIGAPTPIVFIGISTVIPATTSVANHPSQYHHLSYHFYHVLHVLHVLHVHDAHNHHQNHKQRDRVVEDASSICVYKSR</sequence>
<protein>
    <submittedName>
        <fullName evidence="2">Uncharacterized protein</fullName>
    </submittedName>
</protein>
<evidence type="ECO:0000256" key="1">
    <source>
        <dbReference type="SAM" id="MobiDB-lite"/>
    </source>
</evidence>
<accession>A0ABR1T8T4</accession>